<gene>
    <name evidence="1" type="ORF">GCM10007320_61420</name>
</gene>
<comment type="caution">
    <text evidence="1">The sequence shown here is derived from an EMBL/GenBank/DDBJ whole genome shotgun (WGS) entry which is preliminary data.</text>
</comment>
<name>A0ABQ3GEQ1_9BURK</name>
<organism evidence="1 2">
    <name type="scientific">Pseudorhodoferax aquiterrae</name>
    <dbReference type="NCBI Taxonomy" id="747304"/>
    <lineage>
        <taxon>Bacteria</taxon>
        <taxon>Pseudomonadati</taxon>
        <taxon>Pseudomonadota</taxon>
        <taxon>Betaproteobacteria</taxon>
        <taxon>Burkholderiales</taxon>
        <taxon>Comamonadaceae</taxon>
    </lineage>
</organism>
<dbReference type="EMBL" id="BMYK01000039">
    <property type="protein sequence ID" value="GHD02299.1"/>
    <property type="molecule type" value="Genomic_DNA"/>
</dbReference>
<evidence type="ECO:0000313" key="2">
    <source>
        <dbReference type="Proteomes" id="UP000626210"/>
    </source>
</evidence>
<evidence type="ECO:0008006" key="3">
    <source>
        <dbReference type="Google" id="ProtNLM"/>
    </source>
</evidence>
<protein>
    <recommendedName>
        <fullName evidence="3">Peptidase U35</fullName>
    </recommendedName>
</protein>
<proteinExistence type="predicted"/>
<accession>A0ABQ3GEQ1</accession>
<sequence>MNRAFSIVALKSLSNQSDAVTIEGIASTPTPDKVGDIVVPTGAKFSLPLPLLLHHRHDKPVGHVTYAAPTARGIPFTARIPRIKSPGVLKDRVDEAIHSLEQGLIAAVSVGFSPLPGKVKSLAGGGAQFLEWSWHELSLCTIPMNSEALIHTVKGMGPAGLADPLSPELIHRIKVANFRMLRGGVPLASQAPRKGVKLLEAQR</sequence>
<keyword evidence="2" id="KW-1185">Reference proteome</keyword>
<dbReference type="RefSeq" id="WP_189690664.1">
    <property type="nucleotide sequence ID" value="NZ_BMYK01000039.1"/>
</dbReference>
<dbReference type="Proteomes" id="UP000626210">
    <property type="component" value="Unassembled WGS sequence"/>
</dbReference>
<reference evidence="2" key="1">
    <citation type="journal article" date="2019" name="Int. J. Syst. Evol. Microbiol.">
        <title>The Global Catalogue of Microorganisms (GCM) 10K type strain sequencing project: providing services to taxonomists for standard genome sequencing and annotation.</title>
        <authorList>
            <consortium name="The Broad Institute Genomics Platform"/>
            <consortium name="The Broad Institute Genome Sequencing Center for Infectious Disease"/>
            <person name="Wu L."/>
            <person name="Ma J."/>
        </authorList>
    </citation>
    <scope>NUCLEOTIDE SEQUENCE [LARGE SCALE GENOMIC DNA]</scope>
    <source>
        <strain evidence="2">KCTC 23314</strain>
    </source>
</reference>
<dbReference type="SUPFAM" id="SSF50789">
    <property type="entry name" value="Herpes virus serine proteinase, assemblin"/>
    <property type="match status" value="1"/>
</dbReference>
<evidence type="ECO:0000313" key="1">
    <source>
        <dbReference type="EMBL" id="GHD02299.1"/>
    </source>
</evidence>